<reference evidence="3 4" key="1">
    <citation type="journal article" date="2011" name="J. Bacteriol.">
        <title>Genome sequence of 'Pedosphaera parvula' Ellin514, an aerobic Verrucomicrobial isolate from pasture soil.</title>
        <authorList>
            <person name="Kant R."/>
            <person name="van Passel M.W."/>
            <person name="Sangwan P."/>
            <person name="Palva A."/>
            <person name="Lucas S."/>
            <person name="Copeland A."/>
            <person name="Lapidus A."/>
            <person name="Glavina Del Rio T."/>
            <person name="Dalin E."/>
            <person name="Tice H."/>
            <person name="Bruce D."/>
            <person name="Goodwin L."/>
            <person name="Pitluck S."/>
            <person name="Chertkov O."/>
            <person name="Larimer F.W."/>
            <person name="Land M.L."/>
            <person name="Hauser L."/>
            <person name="Brettin T.S."/>
            <person name="Detter J.C."/>
            <person name="Han S."/>
            <person name="de Vos W.M."/>
            <person name="Janssen P.H."/>
            <person name="Smidt H."/>
        </authorList>
    </citation>
    <scope>NUCLEOTIDE SEQUENCE [LARGE SCALE GENOMIC DNA]</scope>
    <source>
        <strain evidence="3 4">Ellin514</strain>
    </source>
</reference>
<name>B9XMZ0_PEDPL</name>
<protein>
    <recommendedName>
        <fullName evidence="5">DUF541 domain-containing protein</fullName>
    </recommendedName>
</protein>
<dbReference type="InterPro" id="IPR052022">
    <property type="entry name" value="26kDa_periplasmic_antigen"/>
</dbReference>
<comment type="caution">
    <text evidence="3">The sequence shown here is derived from an EMBL/GenBank/DDBJ whole genome shotgun (WGS) entry which is preliminary data.</text>
</comment>
<evidence type="ECO:0000313" key="3">
    <source>
        <dbReference type="EMBL" id="EEF58786.1"/>
    </source>
</evidence>
<evidence type="ECO:0000256" key="1">
    <source>
        <dbReference type="SAM" id="MobiDB-lite"/>
    </source>
</evidence>
<keyword evidence="2" id="KW-0732">Signal</keyword>
<organism evidence="3 4">
    <name type="scientific">Pedosphaera parvula (strain Ellin514)</name>
    <dbReference type="NCBI Taxonomy" id="320771"/>
    <lineage>
        <taxon>Bacteria</taxon>
        <taxon>Pseudomonadati</taxon>
        <taxon>Verrucomicrobiota</taxon>
        <taxon>Pedosphaerae</taxon>
        <taxon>Pedosphaerales</taxon>
        <taxon>Pedosphaeraceae</taxon>
        <taxon>Pedosphaera</taxon>
    </lineage>
</organism>
<keyword evidence="4" id="KW-1185">Reference proteome</keyword>
<proteinExistence type="predicted"/>
<dbReference type="Gene3D" id="3.30.70.2970">
    <property type="entry name" value="Protein of unknown function (DUF541), domain 2"/>
    <property type="match status" value="1"/>
</dbReference>
<accession>B9XMZ0</accession>
<dbReference type="Pfam" id="PF04402">
    <property type="entry name" value="SIMPL"/>
    <property type="match status" value="1"/>
</dbReference>
<dbReference type="Gene3D" id="3.30.110.170">
    <property type="entry name" value="Protein of unknown function (DUF541), domain 1"/>
    <property type="match status" value="1"/>
</dbReference>
<dbReference type="InterPro" id="IPR007497">
    <property type="entry name" value="SIMPL/DUF541"/>
</dbReference>
<feature type="chain" id="PRO_5002893106" description="DUF541 domain-containing protein" evidence="2">
    <location>
        <begin position="20"/>
        <end position="258"/>
    </location>
</feature>
<dbReference type="EMBL" id="ABOX02000037">
    <property type="protein sequence ID" value="EEF58786.1"/>
    <property type="molecule type" value="Genomic_DNA"/>
</dbReference>
<gene>
    <name evidence="3" type="ORF">Cflav_PD1959</name>
</gene>
<dbReference type="OrthoDB" id="9785192at2"/>
<dbReference type="PANTHER" id="PTHR34387">
    <property type="entry name" value="SLR1258 PROTEIN"/>
    <property type="match status" value="1"/>
</dbReference>
<dbReference type="PANTHER" id="PTHR34387:SF2">
    <property type="entry name" value="SLR1258 PROTEIN"/>
    <property type="match status" value="1"/>
</dbReference>
<dbReference type="STRING" id="320771.Cflav_PD1959"/>
<dbReference type="Proteomes" id="UP000003688">
    <property type="component" value="Unassembled WGS sequence"/>
</dbReference>
<dbReference type="RefSeq" id="WP_007417179.1">
    <property type="nucleotide sequence ID" value="NZ_ABOX02000037.1"/>
</dbReference>
<feature type="region of interest" description="Disordered" evidence="1">
    <location>
        <begin position="201"/>
        <end position="223"/>
    </location>
</feature>
<sequence length="258" mass="28638" precursor="true">MRKFILLAACSLIVSQLRADPELKGTPNELTQFLTRVPKAAQVTGEGELKVQADRAIITLKITTESKSLQGALRLNQEMRSKLINYLKGQDVPVDRVQASRFSSTPKYGMFSDNAKSYRVENFIKITAQGEKEFQAASGAVDSWPEVQYQGIEVEQDNKEELKRQVIAKACDNANERRKIYEEKFGVRLVPKWFSPGLTGLKSPQQASDKQYDRSYSSSPTGASLPVGGLVEVQETGSSFGELTFTAQVTVEYSVEAK</sequence>
<feature type="compositionally biased region" description="Polar residues" evidence="1">
    <location>
        <begin position="202"/>
        <end position="222"/>
    </location>
</feature>
<evidence type="ECO:0008006" key="5">
    <source>
        <dbReference type="Google" id="ProtNLM"/>
    </source>
</evidence>
<evidence type="ECO:0000313" key="4">
    <source>
        <dbReference type="Proteomes" id="UP000003688"/>
    </source>
</evidence>
<evidence type="ECO:0000256" key="2">
    <source>
        <dbReference type="SAM" id="SignalP"/>
    </source>
</evidence>
<dbReference type="AlphaFoldDB" id="B9XMZ0"/>
<dbReference type="GO" id="GO:0006974">
    <property type="term" value="P:DNA damage response"/>
    <property type="evidence" value="ECO:0007669"/>
    <property type="project" value="TreeGrafter"/>
</dbReference>
<feature type="signal peptide" evidence="2">
    <location>
        <begin position="1"/>
        <end position="19"/>
    </location>
</feature>